<feature type="region of interest" description="Disordered" evidence="1">
    <location>
        <begin position="1"/>
        <end position="110"/>
    </location>
</feature>
<accession>A0AAX1XAC7</accession>
<organism evidence="2 3">
    <name type="scientific">Burkholderia mallei</name>
    <name type="common">Pseudomonas mallei</name>
    <dbReference type="NCBI Taxonomy" id="13373"/>
    <lineage>
        <taxon>Bacteria</taxon>
        <taxon>Pseudomonadati</taxon>
        <taxon>Pseudomonadota</taxon>
        <taxon>Betaproteobacteria</taxon>
        <taxon>Burkholderiales</taxon>
        <taxon>Burkholderiaceae</taxon>
        <taxon>Burkholderia</taxon>
        <taxon>pseudomallei group</taxon>
    </lineage>
</organism>
<gene>
    <name evidence="2" type="ORF">EGT70_27355</name>
</gene>
<evidence type="ECO:0000313" key="2">
    <source>
        <dbReference type="EMBL" id="RPA27217.1"/>
    </source>
</evidence>
<proteinExistence type="predicted"/>
<reference evidence="3" key="1">
    <citation type="submission" date="2018-10" db="EMBL/GenBank/DDBJ databases">
        <title>FDA dAtabase for Regulatory Grade micrObial Sequences (FDA-ARGOS): Supporting development and validation of Infectious Disease Dx tests.</title>
        <authorList>
            <person name="Minogue T."/>
            <person name="Wolcott M."/>
            <person name="Wasieloski L."/>
            <person name="Aguilar W."/>
            <person name="Moore D."/>
            <person name="Jaissle J."/>
            <person name="Tallon L."/>
            <person name="Sadzewicz L."/>
            <person name="Zhao X."/>
            <person name="Vavikolanu K."/>
            <person name="Mehta A."/>
            <person name="Aluvathingal J."/>
            <person name="Nadendla S."/>
            <person name="Yan Y."/>
            <person name="Sichtig H."/>
        </authorList>
    </citation>
    <scope>NUCLEOTIDE SEQUENCE [LARGE SCALE GENOMIC DNA]</scope>
    <source>
        <strain evidence="3">FDAARGOS_588</strain>
    </source>
</reference>
<sequence>MLRVTERRSAIHGRPAAGAARRPGRARSGPKRPKTAPNGPERPRTAPSDPERPKTDRTGPDAPPARYAARAARRTAEAEPGRARESLSRPIRRTPHDLPARRAARARVVT</sequence>
<dbReference type="Proteomes" id="UP000269379">
    <property type="component" value="Chromosome 1"/>
</dbReference>
<dbReference type="EMBL" id="RKJW01000002">
    <property type="protein sequence ID" value="RPA27217.1"/>
    <property type="molecule type" value="Genomic_DNA"/>
</dbReference>
<dbReference type="AlphaFoldDB" id="A0AAX1XAC7"/>
<feature type="compositionally biased region" description="Basic and acidic residues" evidence="1">
    <location>
        <begin position="74"/>
        <end position="87"/>
    </location>
</feature>
<protein>
    <submittedName>
        <fullName evidence="2">Uncharacterized protein</fullName>
    </submittedName>
</protein>
<name>A0AAX1XAC7_BURML</name>
<evidence type="ECO:0000313" key="3">
    <source>
        <dbReference type="Proteomes" id="UP000269379"/>
    </source>
</evidence>
<feature type="compositionally biased region" description="Basic and acidic residues" evidence="1">
    <location>
        <begin position="41"/>
        <end position="59"/>
    </location>
</feature>
<feature type="compositionally biased region" description="Basic residues" evidence="1">
    <location>
        <begin position="22"/>
        <end position="34"/>
    </location>
</feature>
<comment type="caution">
    <text evidence="2">The sequence shown here is derived from an EMBL/GenBank/DDBJ whole genome shotgun (WGS) entry which is preliminary data.</text>
</comment>
<evidence type="ECO:0000256" key="1">
    <source>
        <dbReference type="SAM" id="MobiDB-lite"/>
    </source>
</evidence>